<dbReference type="EMBL" id="CP089291">
    <property type="protein sequence ID" value="UOF89107.1"/>
    <property type="molecule type" value="Genomic_DNA"/>
</dbReference>
<keyword evidence="3" id="KW-1185">Reference proteome</keyword>
<protein>
    <recommendedName>
        <fullName evidence="4">CcoQ/FixQ family Cbb3-type cytochrome c oxidase assembly chaperone</fullName>
    </recommendedName>
</protein>
<accession>A0ABY4CI37</accession>
<proteinExistence type="predicted"/>
<keyword evidence="1" id="KW-0472">Membrane</keyword>
<evidence type="ECO:0000313" key="2">
    <source>
        <dbReference type="EMBL" id="UOF89107.1"/>
    </source>
</evidence>
<keyword evidence="1" id="KW-1133">Transmembrane helix</keyword>
<evidence type="ECO:0000256" key="1">
    <source>
        <dbReference type="SAM" id="Phobius"/>
    </source>
</evidence>
<sequence>MRYDDFMLSVMTVVLVSVIFLVYVYYRNIQKHAGENLDSGVPIMDMVDIDSLELEPDASIQK</sequence>
<reference evidence="2" key="1">
    <citation type="submission" date="2021-12" db="EMBL/GenBank/DDBJ databases">
        <title>Alicyclobacillaceae gen. nov., sp. nov., isolated from chalcocite enrichment system.</title>
        <authorList>
            <person name="Jiang Z."/>
        </authorList>
    </citation>
    <scope>NUCLEOTIDE SEQUENCE</scope>
    <source>
        <strain evidence="2">MYW30-H2</strain>
    </source>
</reference>
<organism evidence="2 3">
    <name type="scientific">Fodinisporobacter ferrooxydans</name>
    <dbReference type="NCBI Taxonomy" id="2901836"/>
    <lineage>
        <taxon>Bacteria</taxon>
        <taxon>Bacillati</taxon>
        <taxon>Bacillota</taxon>
        <taxon>Bacilli</taxon>
        <taxon>Bacillales</taxon>
        <taxon>Alicyclobacillaceae</taxon>
        <taxon>Fodinisporobacter</taxon>
    </lineage>
</organism>
<dbReference type="Proteomes" id="UP000830167">
    <property type="component" value="Chromosome"/>
</dbReference>
<evidence type="ECO:0008006" key="4">
    <source>
        <dbReference type="Google" id="ProtNLM"/>
    </source>
</evidence>
<name>A0ABY4CI37_9BACL</name>
<gene>
    <name evidence="2" type="ORF">LSG31_14365</name>
</gene>
<keyword evidence="1" id="KW-0812">Transmembrane</keyword>
<feature type="transmembrane region" description="Helical" evidence="1">
    <location>
        <begin position="6"/>
        <end position="26"/>
    </location>
</feature>
<dbReference type="RefSeq" id="WP_347435787.1">
    <property type="nucleotide sequence ID" value="NZ_CP089291.1"/>
</dbReference>
<evidence type="ECO:0000313" key="3">
    <source>
        <dbReference type="Proteomes" id="UP000830167"/>
    </source>
</evidence>